<evidence type="ECO:0000313" key="2">
    <source>
        <dbReference type="Proteomes" id="UP001249851"/>
    </source>
</evidence>
<sequence length="111" mass="12610">MPLPQQNLKKAEPATVFCYKLGNKFLYLWSYAKCSARTLLDIKINSLPAGLPSNEGSFCGTPLSFDWREFYPMRNQLVTGNLLPWASKLTHPLQYSIGEYSGTLFHLQAYT</sequence>
<keyword evidence="2" id="KW-1185">Reference proteome</keyword>
<reference evidence="1" key="2">
    <citation type="journal article" date="2023" name="Science">
        <title>Genomic signatures of disease resistance in endangered staghorn corals.</title>
        <authorList>
            <person name="Vollmer S.V."/>
            <person name="Selwyn J.D."/>
            <person name="Despard B.A."/>
            <person name="Roesel C.L."/>
        </authorList>
    </citation>
    <scope>NUCLEOTIDE SEQUENCE</scope>
    <source>
        <strain evidence="1">K2</strain>
    </source>
</reference>
<gene>
    <name evidence="1" type="ORF">P5673_014585</name>
</gene>
<accession>A0AAD9QJA8</accession>
<dbReference type="Proteomes" id="UP001249851">
    <property type="component" value="Unassembled WGS sequence"/>
</dbReference>
<dbReference type="AlphaFoldDB" id="A0AAD9QJA8"/>
<name>A0AAD9QJA8_ACRCE</name>
<protein>
    <submittedName>
        <fullName evidence="1">Uncharacterized protein</fullName>
    </submittedName>
</protein>
<comment type="caution">
    <text evidence="1">The sequence shown here is derived from an EMBL/GenBank/DDBJ whole genome shotgun (WGS) entry which is preliminary data.</text>
</comment>
<organism evidence="1 2">
    <name type="scientific">Acropora cervicornis</name>
    <name type="common">Staghorn coral</name>
    <dbReference type="NCBI Taxonomy" id="6130"/>
    <lineage>
        <taxon>Eukaryota</taxon>
        <taxon>Metazoa</taxon>
        <taxon>Cnidaria</taxon>
        <taxon>Anthozoa</taxon>
        <taxon>Hexacorallia</taxon>
        <taxon>Scleractinia</taxon>
        <taxon>Astrocoeniina</taxon>
        <taxon>Acroporidae</taxon>
        <taxon>Acropora</taxon>
    </lineage>
</organism>
<evidence type="ECO:0000313" key="1">
    <source>
        <dbReference type="EMBL" id="KAK2562312.1"/>
    </source>
</evidence>
<proteinExistence type="predicted"/>
<dbReference type="EMBL" id="JARQWQ010000029">
    <property type="protein sequence ID" value="KAK2562312.1"/>
    <property type="molecule type" value="Genomic_DNA"/>
</dbReference>
<reference evidence="1" key="1">
    <citation type="journal article" date="2023" name="G3 (Bethesda)">
        <title>Whole genome assembly and annotation of the endangered Caribbean coral Acropora cervicornis.</title>
        <authorList>
            <person name="Selwyn J.D."/>
            <person name="Vollmer S.V."/>
        </authorList>
    </citation>
    <scope>NUCLEOTIDE SEQUENCE</scope>
    <source>
        <strain evidence="1">K2</strain>
    </source>
</reference>